<dbReference type="Gene3D" id="1.10.20.10">
    <property type="entry name" value="Histone, subunit A"/>
    <property type="match status" value="1"/>
</dbReference>
<name>A0A9Q1QU94_9SOLA</name>
<dbReference type="EMBL" id="JAJAGQ010000024">
    <property type="protein sequence ID" value="KAJ8526491.1"/>
    <property type="molecule type" value="Genomic_DNA"/>
</dbReference>
<dbReference type="CDD" id="cd08045">
    <property type="entry name" value="HFD_TAF4"/>
    <property type="match status" value="1"/>
</dbReference>
<sequence>MNPSIMKLLEEDEDETMHSGLDLEAFTAALNGDIEGDSSTSQPSKSDSVPLSQGGSCSLNQFAPWQTSSHEENATHKSPQHSQNMQQKEGNSSDIELKQHGTSNLAADSNAKKLHEVKNQAIFHGTPGNQVSSSSLIAVKQESDRSAFPVQGLNKQHQQHLHFPQASFPKFANIGNNYTPCSVTNISSSMARPLKQQSNDLKMRQIPVHPNRNAAALGASTQAMNMICAPKLERQNSFGEPKRIPGGSLSHVSNTSIMQQSSVQWPRSTNKAQKSLVLTPMTNLKPKPMDHLHEQQHKSQLPPFLSVPVEQGNSSSESSKDETFEVQTSRMGISTSASNKPSNVLSSSVVSQMDTLLISRTPSMTSSIGPGNNGKIPLKKPTIGKKKPLDTQGFSSPPSGKKQKVSGAFVDQSIEQLNDVTAVSGVNLRQEEEQLFSGPREDSRVSEASQRAVQEEEERLILQKNPLQRKLNGIMAKCGLKNMSSDVERCISLSVEDRMRGLISSLIRISKQRISVEKSKHRTVVTSDVRKQIMALNRKVRGEWENQAEAEKLQKANELEGTVGDDGDKEQDEGCIKSVKVNKEEDDKMRKTAANVAARAAVGGDDMLSKWQLMAEQARQKREGELDVASLSRPGKDVNRRSLSTPTRNLRDHQEALKRSQSTSSIPPGAVRRVGRNQVPRCITVKDVIAVLESEPQMSKSTVIYLLYEKIRCDAPAELS</sequence>
<dbReference type="GO" id="GO:0006367">
    <property type="term" value="P:transcription initiation at RNA polymerase II promoter"/>
    <property type="evidence" value="ECO:0007669"/>
    <property type="project" value="TreeGrafter"/>
</dbReference>
<comment type="similarity">
    <text evidence="2">Belongs to the TAF4 family.</text>
</comment>
<keyword evidence="3" id="KW-0805">Transcription regulation</keyword>
<feature type="compositionally biased region" description="Polar residues" evidence="7">
    <location>
        <begin position="76"/>
        <end position="93"/>
    </location>
</feature>
<accession>A0A9Q1QU94</accession>
<comment type="function">
    <text evidence="6">TAFs are components of the transcription factor IID (TFIID) complex that is essential for mediating regulation of RNA polymerase transcription.</text>
</comment>
<feature type="region of interest" description="Disordered" evidence="7">
    <location>
        <begin position="361"/>
        <end position="407"/>
    </location>
</feature>
<dbReference type="InterPro" id="IPR007900">
    <property type="entry name" value="TAF4_C"/>
</dbReference>
<reference evidence="10" key="1">
    <citation type="journal article" date="2023" name="Proc. Natl. Acad. Sci. U.S.A.">
        <title>Genomic and structural basis for evolution of tropane alkaloid biosynthesis.</title>
        <authorList>
            <person name="Wanga Y.-J."/>
            <person name="Taina T."/>
            <person name="Yua J.-Y."/>
            <person name="Lia J."/>
            <person name="Xua B."/>
            <person name="Chenc J."/>
            <person name="D'Auriad J.C."/>
            <person name="Huanga J.-P."/>
            <person name="Huanga S.-X."/>
        </authorList>
    </citation>
    <scope>NUCLEOTIDE SEQUENCE [LARGE SCALE GENOMIC DNA]</scope>
    <source>
        <strain evidence="10">cv. KIB-2019</strain>
    </source>
</reference>
<evidence type="ECO:0000256" key="4">
    <source>
        <dbReference type="ARBA" id="ARBA00023163"/>
    </source>
</evidence>
<dbReference type="PANTHER" id="PTHR15138:SF14">
    <property type="entry name" value="TRANSCRIPTION INITIATION FACTOR TFIID SUBUNIT 4"/>
    <property type="match status" value="1"/>
</dbReference>
<dbReference type="GO" id="GO:0005669">
    <property type="term" value="C:transcription factor TFIID complex"/>
    <property type="evidence" value="ECO:0007669"/>
    <property type="project" value="InterPro"/>
</dbReference>
<evidence type="ECO:0000259" key="8">
    <source>
        <dbReference type="Pfam" id="PF05236"/>
    </source>
</evidence>
<evidence type="ECO:0000256" key="6">
    <source>
        <dbReference type="ARBA" id="ARBA00058775"/>
    </source>
</evidence>
<feature type="region of interest" description="Disordered" evidence="7">
    <location>
        <begin position="555"/>
        <end position="577"/>
    </location>
</feature>
<evidence type="ECO:0000256" key="5">
    <source>
        <dbReference type="ARBA" id="ARBA00023242"/>
    </source>
</evidence>
<evidence type="ECO:0000313" key="9">
    <source>
        <dbReference type="EMBL" id="KAJ8526491.1"/>
    </source>
</evidence>
<dbReference type="GO" id="GO:0003677">
    <property type="term" value="F:DNA binding"/>
    <property type="evidence" value="ECO:0007669"/>
    <property type="project" value="TreeGrafter"/>
</dbReference>
<dbReference type="Pfam" id="PF05236">
    <property type="entry name" value="TAF4"/>
    <property type="match status" value="1"/>
</dbReference>
<dbReference type="Proteomes" id="UP001152561">
    <property type="component" value="Unassembled WGS sequence"/>
</dbReference>
<dbReference type="FunFam" id="1.10.20.10:FF:000015">
    <property type="entry name" value="Transcription initiation factor TFIID subunit 4B"/>
    <property type="match status" value="1"/>
</dbReference>
<feature type="domain" description="Transcription initiation factor TFIID component TAF4 C-terminal" evidence="8">
    <location>
        <begin position="417"/>
        <end position="705"/>
    </location>
</feature>
<evidence type="ECO:0000256" key="1">
    <source>
        <dbReference type="ARBA" id="ARBA00004123"/>
    </source>
</evidence>
<keyword evidence="5" id="KW-0539">Nucleus</keyword>
<dbReference type="InterPro" id="IPR045144">
    <property type="entry name" value="TAF4"/>
</dbReference>
<feature type="compositionally biased region" description="Polar residues" evidence="7">
    <location>
        <begin position="49"/>
        <end position="68"/>
    </location>
</feature>
<dbReference type="PANTHER" id="PTHR15138">
    <property type="entry name" value="TRANSCRIPTION INITIATION FACTOR TFIID SUBUNIT 4"/>
    <property type="match status" value="1"/>
</dbReference>
<evidence type="ECO:0000313" key="10">
    <source>
        <dbReference type="Proteomes" id="UP001152561"/>
    </source>
</evidence>
<protein>
    <recommendedName>
        <fullName evidence="8">Transcription initiation factor TFIID component TAF4 C-terminal domain-containing protein</fullName>
    </recommendedName>
</protein>
<comment type="caution">
    <text evidence="9">The sequence shown here is derived from an EMBL/GenBank/DDBJ whole genome shotgun (WGS) entry which is preliminary data.</text>
</comment>
<feature type="region of interest" description="Disordered" evidence="7">
    <location>
        <begin position="622"/>
        <end position="672"/>
    </location>
</feature>
<feature type="compositionally biased region" description="Low complexity" evidence="7">
    <location>
        <begin position="38"/>
        <end position="48"/>
    </location>
</feature>
<feature type="compositionally biased region" description="Acidic residues" evidence="7">
    <location>
        <begin position="563"/>
        <end position="573"/>
    </location>
</feature>
<organism evidence="9 10">
    <name type="scientific">Anisodus acutangulus</name>
    <dbReference type="NCBI Taxonomy" id="402998"/>
    <lineage>
        <taxon>Eukaryota</taxon>
        <taxon>Viridiplantae</taxon>
        <taxon>Streptophyta</taxon>
        <taxon>Embryophyta</taxon>
        <taxon>Tracheophyta</taxon>
        <taxon>Spermatophyta</taxon>
        <taxon>Magnoliopsida</taxon>
        <taxon>eudicotyledons</taxon>
        <taxon>Gunneridae</taxon>
        <taxon>Pentapetalae</taxon>
        <taxon>asterids</taxon>
        <taxon>lamiids</taxon>
        <taxon>Solanales</taxon>
        <taxon>Solanaceae</taxon>
        <taxon>Solanoideae</taxon>
        <taxon>Hyoscyameae</taxon>
        <taxon>Anisodus</taxon>
    </lineage>
</organism>
<comment type="subcellular location">
    <subcellularLocation>
        <location evidence="1">Nucleus</location>
    </subcellularLocation>
</comment>
<gene>
    <name evidence="9" type="ORF">K7X08_028968</name>
</gene>
<evidence type="ECO:0000256" key="7">
    <source>
        <dbReference type="SAM" id="MobiDB-lite"/>
    </source>
</evidence>
<feature type="compositionally biased region" description="Polar residues" evidence="7">
    <location>
        <begin position="361"/>
        <end position="370"/>
    </location>
</feature>
<dbReference type="InterPro" id="IPR009072">
    <property type="entry name" value="Histone-fold"/>
</dbReference>
<dbReference type="GO" id="GO:0046982">
    <property type="term" value="F:protein heterodimerization activity"/>
    <property type="evidence" value="ECO:0007669"/>
    <property type="project" value="InterPro"/>
</dbReference>
<evidence type="ECO:0000256" key="3">
    <source>
        <dbReference type="ARBA" id="ARBA00023015"/>
    </source>
</evidence>
<dbReference type="AlphaFoldDB" id="A0A9Q1QU94"/>
<evidence type="ECO:0000256" key="2">
    <source>
        <dbReference type="ARBA" id="ARBA00006178"/>
    </source>
</evidence>
<feature type="region of interest" description="Disordered" evidence="7">
    <location>
        <begin position="305"/>
        <end position="325"/>
    </location>
</feature>
<proteinExistence type="inferred from homology"/>
<feature type="region of interest" description="Disordered" evidence="7">
    <location>
        <begin position="1"/>
        <end position="93"/>
    </location>
</feature>
<dbReference type="OrthoDB" id="21060at2759"/>
<dbReference type="GO" id="GO:0016251">
    <property type="term" value="F:RNA polymerase II general transcription initiation factor activity"/>
    <property type="evidence" value="ECO:0007669"/>
    <property type="project" value="TreeGrafter"/>
</dbReference>
<feature type="compositionally biased region" description="Basic and acidic residues" evidence="7">
    <location>
        <begin position="649"/>
        <end position="658"/>
    </location>
</feature>
<keyword evidence="10" id="KW-1185">Reference proteome</keyword>
<keyword evidence="4" id="KW-0804">Transcription</keyword>